<comment type="caution">
    <text evidence="1">The sequence shown here is derived from an EMBL/GenBank/DDBJ whole genome shotgun (WGS) entry which is preliminary data.</text>
</comment>
<reference evidence="1" key="1">
    <citation type="submission" date="2024-07" db="EMBL/GenBank/DDBJ databases">
        <title>A survey of Mimosa microsymbionts across Brazilian biomes reveals a high diversity of Paraburkholderia nodulating endemic species, but also that Cupriavidus is common as a symbiont of widespread species.</title>
        <authorList>
            <person name="Rouws L."/>
            <person name="Barauna A."/>
            <person name="Beukes C."/>
            <person name="Rouws J.R.C."/>
            <person name="De Faria S.M."/>
            <person name="Gross E."/>
            <person name="Bueno Dos Reis Junior F."/>
            <person name="Simon M.F."/>
            <person name="Maluk M."/>
            <person name="Odee D.W."/>
            <person name="Kenicer G."/>
            <person name="Young J.P.W."/>
            <person name="Reis V.M."/>
            <person name="Zilli J."/>
            <person name="James E.K."/>
        </authorList>
    </citation>
    <scope>NUCLEOTIDE SEQUENCE</scope>
    <source>
        <strain evidence="1">EG181B</strain>
    </source>
</reference>
<accession>A0ACC6U429</accession>
<organism evidence="1 2">
    <name type="scientific">Paraburkholderia phymatum</name>
    <dbReference type="NCBI Taxonomy" id="148447"/>
    <lineage>
        <taxon>Bacteria</taxon>
        <taxon>Pseudomonadati</taxon>
        <taxon>Pseudomonadota</taxon>
        <taxon>Betaproteobacteria</taxon>
        <taxon>Burkholderiales</taxon>
        <taxon>Burkholderiaceae</taxon>
        <taxon>Paraburkholderia</taxon>
    </lineage>
</organism>
<sequence length="109" mass="11983">MRRSINNRSSIPGKRLMFSMACHMTLLRKVSTLAAGSVVVASARKMLVRLGLCGVGIDSIVVCVFRRSVCGRFALRAGWRLRAHLGLRGVERLVSRLRGRLGGHGVLLR</sequence>
<protein>
    <submittedName>
        <fullName evidence="1">Uncharacterized protein</fullName>
    </submittedName>
</protein>
<dbReference type="Proteomes" id="UP001558850">
    <property type="component" value="Unassembled WGS sequence"/>
</dbReference>
<evidence type="ECO:0000313" key="2">
    <source>
        <dbReference type="Proteomes" id="UP001558850"/>
    </source>
</evidence>
<evidence type="ECO:0000313" key="1">
    <source>
        <dbReference type="EMBL" id="MEX3934349.1"/>
    </source>
</evidence>
<dbReference type="EMBL" id="JBFRCH010000012">
    <property type="protein sequence ID" value="MEX3934349.1"/>
    <property type="molecule type" value="Genomic_DNA"/>
</dbReference>
<gene>
    <name evidence="1" type="ORF">AB4Y32_21570</name>
</gene>
<proteinExistence type="predicted"/>
<name>A0ACC6U429_9BURK</name>
<keyword evidence="2" id="KW-1185">Reference proteome</keyword>